<evidence type="ECO:0000256" key="3">
    <source>
        <dbReference type="ARBA" id="ARBA00022737"/>
    </source>
</evidence>
<dbReference type="PROSITE" id="PS50093">
    <property type="entry name" value="PKD"/>
    <property type="match status" value="7"/>
</dbReference>
<dbReference type="SMART" id="SM00089">
    <property type="entry name" value="PKD"/>
    <property type="match status" value="7"/>
</dbReference>
<dbReference type="Pfam" id="PF00801">
    <property type="entry name" value="PKD"/>
    <property type="match status" value="1"/>
</dbReference>
<comment type="caution">
    <text evidence="7">The sequence shown here is derived from an EMBL/GenBank/DDBJ whole genome shotgun (WGS) entry which is preliminary data.</text>
</comment>
<keyword evidence="5" id="KW-0472">Membrane</keyword>
<dbReference type="Pfam" id="PF13573">
    <property type="entry name" value="SprB"/>
    <property type="match status" value="1"/>
</dbReference>
<dbReference type="Gene3D" id="2.60.40.10">
    <property type="entry name" value="Immunoglobulins"/>
    <property type="match status" value="8"/>
</dbReference>
<feature type="domain" description="PKD" evidence="6">
    <location>
        <begin position="940"/>
        <end position="1017"/>
    </location>
</feature>
<name>A0A2S6I248_9BACT</name>
<feature type="domain" description="PKD" evidence="6">
    <location>
        <begin position="805"/>
        <end position="837"/>
    </location>
</feature>
<dbReference type="InterPro" id="IPR000601">
    <property type="entry name" value="PKD_dom"/>
</dbReference>
<dbReference type="PANTHER" id="PTHR46730:SF4">
    <property type="entry name" value="POLYCYSTIC KIDNEY DISEASE PROTEIN 1-LIKE 1"/>
    <property type="match status" value="1"/>
</dbReference>
<comment type="subcellular location">
    <subcellularLocation>
        <location evidence="1">Membrane</location>
        <topology evidence="1">Multi-pass membrane protein</topology>
    </subcellularLocation>
</comment>
<feature type="domain" description="PKD" evidence="6">
    <location>
        <begin position="169"/>
        <end position="213"/>
    </location>
</feature>
<dbReference type="PANTHER" id="PTHR46730">
    <property type="entry name" value="POLYCYSTIN-1"/>
    <property type="match status" value="1"/>
</dbReference>
<reference evidence="7 8" key="1">
    <citation type="submission" date="2018-02" db="EMBL/GenBank/DDBJ databases">
        <title>Genomic Encyclopedia of Archaeal and Bacterial Type Strains, Phase II (KMG-II): from individual species to whole genera.</title>
        <authorList>
            <person name="Goeker M."/>
        </authorList>
    </citation>
    <scope>NUCLEOTIDE SEQUENCE [LARGE SCALE GENOMIC DNA]</scope>
    <source>
        <strain evidence="7 8">DSM 29526</strain>
    </source>
</reference>
<feature type="domain" description="PKD" evidence="6">
    <location>
        <begin position="1099"/>
        <end position="1184"/>
    </location>
</feature>
<keyword evidence="8" id="KW-1185">Reference proteome</keyword>
<dbReference type="RefSeq" id="WP_104419730.1">
    <property type="nucleotide sequence ID" value="NZ_PTJC01000006.1"/>
</dbReference>
<evidence type="ECO:0000256" key="5">
    <source>
        <dbReference type="ARBA" id="ARBA00023136"/>
    </source>
</evidence>
<organism evidence="7 8">
    <name type="scientific">Neolewinella xylanilytica</name>
    <dbReference type="NCBI Taxonomy" id="1514080"/>
    <lineage>
        <taxon>Bacteria</taxon>
        <taxon>Pseudomonadati</taxon>
        <taxon>Bacteroidota</taxon>
        <taxon>Saprospiria</taxon>
        <taxon>Saprospirales</taxon>
        <taxon>Lewinellaceae</taxon>
        <taxon>Neolewinella</taxon>
    </lineage>
</organism>
<evidence type="ECO:0000313" key="8">
    <source>
        <dbReference type="Proteomes" id="UP000237662"/>
    </source>
</evidence>
<dbReference type="InterPro" id="IPR026341">
    <property type="entry name" value="T9SS_type_B"/>
</dbReference>
<gene>
    <name evidence="7" type="ORF">CLV84_2112</name>
</gene>
<dbReference type="InterPro" id="IPR022409">
    <property type="entry name" value="PKD/Chitinase_dom"/>
</dbReference>
<feature type="domain" description="PKD" evidence="6">
    <location>
        <begin position="1044"/>
        <end position="1083"/>
    </location>
</feature>
<dbReference type="NCBIfam" id="TIGR04131">
    <property type="entry name" value="Bac_Flav_CTERM"/>
    <property type="match status" value="1"/>
</dbReference>
<dbReference type="Gene3D" id="2.60.40.740">
    <property type="match status" value="1"/>
</dbReference>
<sequence>MNPGASGWPLFWVTLLFFLPSVPIYAQSGAPAIQVCGGGQTVCLESETINLCVTVAVDPAYPEKIDSFEINWDDGSLPEKFAGTNTSFNVNHRYDFTGFFGTCSYVSDRKLVSLSTYIEGELRPIESIFPLTALNPPEAKFDNFPSVVCVNEEIYLQDESCPVSGLLKTYDFGDGSPITEFGWHTFTTTGEYTVKLLVENDCGTDEATRRIRVIDQPVARAEPDSGFVRGYDDPYRICLDGTATLRVDGSASVGLASRRWSVEPALGTTIAGGGSAVGRISFTQPGRYTVWLSGQNENCATEARDSFQVEVVTATVLRLDRQPDVCEAFAYCPTPTVEGATYTLNGQPLTGCSPVLEEGTYFVEAFLANELCGDATQRDTFTISAQATAVIAESDTTLCDRDGPLRLTATPPGGQWTLDGQPFDGTVDPATLAAGTHRIAYGNEPCLLSDAITLEIVSSAVTVPDDTEVCIDAGPVTFTATPAGGIFLGTGIDSTGRFDPLTAGLGEHEITYEWADGELAGCGGANTFRVTVSELSAAFETLSCAGNEVCFSVDDPASYESVSWNFGDGRNATGPAPCHTFSGPGTYDVTVSVGRGPCVATFTRSVSIAPAPVARFTLDYDPDRCSDLPVIITNTSLGSDLVYNWQLNGVTFADTTDPGELLLTSRMRDSLYEITLEVSNGCTTSSSSERILVRPLPTSDFGTDQNSYCSGDTVLLANNAIGQPTAYEWTLGGRIIGTDSLPPLIVHETATRDTLEVCLTTYNDCGFTTTCRPIVFTPTDVEAFFNVAPTVVCVDDTVRLTSFATPGVSVRYDFGNGNGGSDPNATVVYRQPGTYRIVQRAFGCGSDVFEKTVSVVPRPTARFEPPAAICAGAPVTFLNLSGDSLRASWDFGDGSAPLAEYSPSHAFDTAGRYEVCLTVTSMGPDGCDHTVCMEVEVSPAPRPGFTYTDSLCLGSELAIQSTAVGDGLSCTYRFGDGATATDCSPVHNYAAAGAYNVTQVVTDSRGCRDSTRLPVFVRNLPEADFRIRSPEVCSPDSIDIVNLTTGAVTYQWDFGDSRTESTMEPTHAYDGPGEYTVTLTASDGFCSDSHSERAIVHESPVALIAAADTAVCFGEPAVLADGSSGPVATRIWDYGDGTTGFSAAADHPFPAAGNYLVRLRVTTGPGCADSTSQTIVVHEPVAGELAQPDAIACNGQETASLEWQPGGGTEPFAFAWSDGAVTQRNPGLPAGFYAITVTDANGCVRTDSATVSEPAAVLPGAEATTVTCFGGSDGALDLDVSGGTAPYLIRWEDGGSGNRRSELAAGAYAVTVTDGRGCVLPFSLEVPENPPLVVIDSITGISCYGENDAAVDLVEIRGGTGPYAVTLTGTGYRETGTTLSRFDRLAPDVYTLEVADALGCLEERDLVVAQPDRVDLDILQDSVYLKLGDTVQLTTRYNATEPVFSWGPAYGLSCNNCPNPVARPHYTQRYEALVTDARGCSDRDTVVVAVEINREVYLPNTFTPNGDGRNDVFRVRSAYPDAIAEVVSFEIRDRWGLLLHARQSFPPNEPSFGWDGTFQDAPVAGGQYVYQVRVRFVDGFEKTISGSILILR</sequence>
<feature type="domain" description="PKD" evidence="6">
    <location>
        <begin position="555"/>
        <end position="608"/>
    </location>
</feature>
<keyword evidence="2" id="KW-0812">Transmembrane</keyword>
<dbReference type="InterPro" id="IPR025667">
    <property type="entry name" value="SprB_repeat"/>
</dbReference>
<dbReference type="CDD" id="cd00146">
    <property type="entry name" value="PKD"/>
    <property type="match status" value="5"/>
</dbReference>
<dbReference type="InterPro" id="IPR035986">
    <property type="entry name" value="PKD_dom_sf"/>
</dbReference>
<dbReference type="Pfam" id="PF18911">
    <property type="entry name" value="PKD_4"/>
    <property type="match status" value="6"/>
</dbReference>
<dbReference type="GO" id="GO:0005886">
    <property type="term" value="C:plasma membrane"/>
    <property type="evidence" value="ECO:0007669"/>
    <property type="project" value="TreeGrafter"/>
</dbReference>
<evidence type="ECO:0000256" key="4">
    <source>
        <dbReference type="ARBA" id="ARBA00022989"/>
    </source>
</evidence>
<dbReference type="OrthoDB" id="7794186at2"/>
<dbReference type="EMBL" id="PTJC01000006">
    <property type="protein sequence ID" value="PPK85220.1"/>
    <property type="molecule type" value="Genomic_DNA"/>
</dbReference>
<dbReference type="Proteomes" id="UP000237662">
    <property type="component" value="Unassembled WGS sequence"/>
</dbReference>
<dbReference type="GO" id="GO:0005261">
    <property type="term" value="F:monoatomic cation channel activity"/>
    <property type="evidence" value="ECO:0007669"/>
    <property type="project" value="TreeGrafter"/>
</dbReference>
<keyword evidence="3" id="KW-0677">Repeat</keyword>
<evidence type="ECO:0000256" key="2">
    <source>
        <dbReference type="ARBA" id="ARBA00022692"/>
    </source>
</evidence>
<dbReference type="InterPro" id="IPR013783">
    <property type="entry name" value="Ig-like_fold"/>
</dbReference>
<accession>A0A2S6I248</accession>
<proteinExistence type="predicted"/>
<evidence type="ECO:0000256" key="1">
    <source>
        <dbReference type="ARBA" id="ARBA00004141"/>
    </source>
</evidence>
<dbReference type="GO" id="GO:0006816">
    <property type="term" value="P:calcium ion transport"/>
    <property type="evidence" value="ECO:0007669"/>
    <property type="project" value="TreeGrafter"/>
</dbReference>
<dbReference type="Pfam" id="PF13585">
    <property type="entry name" value="CHU_C"/>
    <property type="match status" value="1"/>
</dbReference>
<evidence type="ECO:0000313" key="7">
    <source>
        <dbReference type="EMBL" id="PPK85220.1"/>
    </source>
</evidence>
<keyword evidence="4" id="KW-1133">Transmembrane helix</keyword>
<protein>
    <submittedName>
        <fullName evidence="7">Gliding motility-associated-like protein</fullName>
    </submittedName>
</protein>
<evidence type="ECO:0000259" key="6">
    <source>
        <dbReference type="PROSITE" id="PS50093"/>
    </source>
</evidence>
<feature type="domain" description="PKD" evidence="6">
    <location>
        <begin position="881"/>
        <end position="921"/>
    </location>
</feature>
<dbReference type="SUPFAM" id="SSF49299">
    <property type="entry name" value="PKD domain"/>
    <property type="match status" value="8"/>
</dbReference>